<keyword evidence="4" id="KW-0456">Lyase</keyword>
<evidence type="ECO:0000256" key="2">
    <source>
        <dbReference type="ARBA" id="ARBA00022723"/>
    </source>
</evidence>
<evidence type="ECO:0000256" key="3">
    <source>
        <dbReference type="ARBA" id="ARBA00022833"/>
    </source>
</evidence>
<dbReference type="RefSeq" id="WP_142899980.1">
    <property type="nucleotide sequence ID" value="NZ_ML660074.1"/>
</dbReference>
<protein>
    <submittedName>
        <fullName evidence="7">GFA family protein</fullName>
    </submittedName>
</protein>
<feature type="domain" description="CENP-V/GFA" evidence="6">
    <location>
        <begin position="21"/>
        <end position="130"/>
    </location>
</feature>
<keyword evidence="2" id="KW-0479">Metal-binding</keyword>
<dbReference type="EMBL" id="VHSH01000023">
    <property type="protein sequence ID" value="TQV68215.1"/>
    <property type="molecule type" value="Genomic_DNA"/>
</dbReference>
<dbReference type="GO" id="GO:0046872">
    <property type="term" value="F:metal ion binding"/>
    <property type="evidence" value="ECO:0007669"/>
    <property type="project" value="UniProtKB-KW"/>
</dbReference>
<evidence type="ECO:0000259" key="6">
    <source>
        <dbReference type="PROSITE" id="PS51891"/>
    </source>
</evidence>
<dbReference type="InterPro" id="IPR011057">
    <property type="entry name" value="Mss4-like_sf"/>
</dbReference>
<evidence type="ECO:0000313" key="8">
    <source>
        <dbReference type="Proteomes" id="UP000315252"/>
    </source>
</evidence>
<dbReference type="AlphaFoldDB" id="A0A545STE4"/>
<gene>
    <name evidence="7" type="ORF">FKG95_29065</name>
</gene>
<dbReference type="PANTHER" id="PTHR33337">
    <property type="entry name" value="GFA DOMAIN-CONTAINING PROTEIN"/>
    <property type="match status" value="1"/>
</dbReference>
<dbReference type="PROSITE" id="PS51891">
    <property type="entry name" value="CENP_V_GFA"/>
    <property type="match status" value="1"/>
</dbReference>
<organism evidence="7 8">
    <name type="scientific">Denitrobaculum tricleocarpae</name>
    <dbReference type="NCBI Taxonomy" id="2591009"/>
    <lineage>
        <taxon>Bacteria</taxon>
        <taxon>Pseudomonadati</taxon>
        <taxon>Pseudomonadota</taxon>
        <taxon>Alphaproteobacteria</taxon>
        <taxon>Rhodospirillales</taxon>
        <taxon>Rhodospirillaceae</taxon>
        <taxon>Denitrobaculum</taxon>
    </lineage>
</organism>
<evidence type="ECO:0000256" key="1">
    <source>
        <dbReference type="ARBA" id="ARBA00005495"/>
    </source>
</evidence>
<evidence type="ECO:0000313" key="7">
    <source>
        <dbReference type="EMBL" id="TQV68215.1"/>
    </source>
</evidence>
<feature type="region of interest" description="Disordered" evidence="5">
    <location>
        <begin position="149"/>
        <end position="169"/>
    </location>
</feature>
<comment type="caution">
    <text evidence="7">The sequence shown here is derived from an EMBL/GenBank/DDBJ whole genome shotgun (WGS) entry which is preliminary data.</text>
</comment>
<dbReference type="SUPFAM" id="SSF51316">
    <property type="entry name" value="Mss4-like"/>
    <property type="match status" value="1"/>
</dbReference>
<evidence type="ECO:0000256" key="5">
    <source>
        <dbReference type="SAM" id="MobiDB-lite"/>
    </source>
</evidence>
<feature type="compositionally biased region" description="Basic and acidic residues" evidence="5">
    <location>
        <begin position="153"/>
        <end position="163"/>
    </location>
</feature>
<evidence type="ECO:0000256" key="4">
    <source>
        <dbReference type="ARBA" id="ARBA00023239"/>
    </source>
</evidence>
<dbReference type="Pfam" id="PF04828">
    <property type="entry name" value="GFA"/>
    <property type="match status" value="1"/>
</dbReference>
<accession>A0A545STE4</accession>
<sequence length="169" mass="18360">MRSDDASSDDANLDEGEVHMLQGSCLCGEVKFEISGYVSPVQNCHAARCRKATGGAFTPEMLAHGGGFRWIEGQEQIRVYKAPLLKSPPAYARAFCSTCGSPLPVELEGTPYMILNSGVIDIAPGDLPLKYASPNEKACWHEIMDELAPSEGHPTRSRKEKEYALVSAE</sequence>
<comment type="similarity">
    <text evidence="1">Belongs to the Gfa family.</text>
</comment>
<dbReference type="Gene3D" id="3.90.1590.10">
    <property type="entry name" value="glutathione-dependent formaldehyde- activating enzyme (gfa)"/>
    <property type="match status" value="1"/>
</dbReference>
<dbReference type="GO" id="GO:0016846">
    <property type="term" value="F:carbon-sulfur lyase activity"/>
    <property type="evidence" value="ECO:0007669"/>
    <property type="project" value="InterPro"/>
</dbReference>
<dbReference type="InterPro" id="IPR006913">
    <property type="entry name" value="CENP-V/GFA"/>
</dbReference>
<keyword evidence="3" id="KW-0862">Zinc</keyword>
<dbReference type="Proteomes" id="UP000315252">
    <property type="component" value="Unassembled WGS sequence"/>
</dbReference>
<dbReference type="OrthoDB" id="9807246at2"/>
<keyword evidence="8" id="KW-1185">Reference proteome</keyword>
<reference evidence="7 8" key="1">
    <citation type="submission" date="2019-06" db="EMBL/GenBank/DDBJ databases">
        <title>Whole genome sequence for Rhodospirillaceae sp. R148.</title>
        <authorList>
            <person name="Wang G."/>
        </authorList>
    </citation>
    <scope>NUCLEOTIDE SEQUENCE [LARGE SCALE GENOMIC DNA]</scope>
    <source>
        <strain evidence="7 8">R148</strain>
    </source>
</reference>
<proteinExistence type="inferred from homology"/>
<name>A0A545STE4_9PROT</name>
<dbReference type="PANTHER" id="PTHR33337:SF40">
    <property type="entry name" value="CENP-V_GFA DOMAIN-CONTAINING PROTEIN-RELATED"/>
    <property type="match status" value="1"/>
</dbReference>